<dbReference type="HOGENOM" id="CLU_013084_3_2_1"/>
<gene>
    <name evidence="1" type="ORF">PAXRUDRAFT_178560</name>
</gene>
<dbReference type="EMBL" id="KN829800">
    <property type="protein sequence ID" value="KIK73394.1"/>
    <property type="molecule type" value="Genomic_DNA"/>
</dbReference>
<reference evidence="2" key="2">
    <citation type="submission" date="2015-01" db="EMBL/GenBank/DDBJ databases">
        <title>Evolutionary Origins and Diversification of the Mycorrhizal Mutualists.</title>
        <authorList>
            <consortium name="DOE Joint Genome Institute"/>
            <consortium name="Mycorrhizal Genomics Consortium"/>
            <person name="Kohler A."/>
            <person name="Kuo A."/>
            <person name="Nagy L.G."/>
            <person name="Floudas D."/>
            <person name="Copeland A."/>
            <person name="Barry K.W."/>
            <person name="Cichocki N."/>
            <person name="Veneault-Fourrey C."/>
            <person name="LaButti K."/>
            <person name="Lindquist E.A."/>
            <person name="Lipzen A."/>
            <person name="Lundell T."/>
            <person name="Morin E."/>
            <person name="Murat C."/>
            <person name="Riley R."/>
            <person name="Ohm R."/>
            <person name="Sun H."/>
            <person name="Tunlid A."/>
            <person name="Henrissat B."/>
            <person name="Grigoriev I.V."/>
            <person name="Hibbett D.S."/>
            <person name="Martin F."/>
        </authorList>
    </citation>
    <scope>NUCLEOTIDE SEQUENCE [LARGE SCALE GENOMIC DNA]</scope>
    <source>
        <strain evidence="2">Ve08.2h10</strain>
    </source>
</reference>
<dbReference type="InParanoid" id="A0A0D0D0R2"/>
<name>A0A0D0D0R2_9AGAM</name>
<dbReference type="Proteomes" id="UP000054538">
    <property type="component" value="Unassembled WGS sequence"/>
</dbReference>
<sequence length="144" mass="16082">DSCDRQGRNDLQVNHWVVQMPHLVDAYLFYCEQDTSGDGLPLIEELPNEPVTPASIAKIELVDIFSRRSATLALCPNNLFPNETLIYHGCLGCSPVYPTISISIRTLAAFRQSHRTCPHFTIQAQCKALRHLHHVSALSTTLSI</sequence>
<reference evidence="1 2" key="1">
    <citation type="submission" date="2014-04" db="EMBL/GenBank/DDBJ databases">
        <authorList>
            <consortium name="DOE Joint Genome Institute"/>
            <person name="Kuo A."/>
            <person name="Kohler A."/>
            <person name="Jargeat P."/>
            <person name="Nagy L.G."/>
            <person name="Floudas D."/>
            <person name="Copeland A."/>
            <person name="Barry K.W."/>
            <person name="Cichocki N."/>
            <person name="Veneault-Fourrey C."/>
            <person name="LaButti K."/>
            <person name="Lindquist E.A."/>
            <person name="Lipzen A."/>
            <person name="Lundell T."/>
            <person name="Morin E."/>
            <person name="Murat C."/>
            <person name="Sun H."/>
            <person name="Tunlid A."/>
            <person name="Henrissat B."/>
            <person name="Grigoriev I.V."/>
            <person name="Hibbett D.S."/>
            <person name="Martin F."/>
            <person name="Nordberg H.P."/>
            <person name="Cantor M.N."/>
            <person name="Hua S.X."/>
        </authorList>
    </citation>
    <scope>NUCLEOTIDE SEQUENCE [LARGE SCALE GENOMIC DNA]</scope>
    <source>
        <strain evidence="1 2">Ve08.2h10</strain>
    </source>
</reference>
<protein>
    <submittedName>
        <fullName evidence="1">Uncharacterized protein</fullName>
    </submittedName>
</protein>
<dbReference type="AlphaFoldDB" id="A0A0D0D0R2"/>
<evidence type="ECO:0000313" key="1">
    <source>
        <dbReference type="EMBL" id="KIK73394.1"/>
    </source>
</evidence>
<dbReference type="OrthoDB" id="2656072at2759"/>
<proteinExistence type="predicted"/>
<evidence type="ECO:0000313" key="2">
    <source>
        <dbReference type="Proteomes" id="UP000054538"/>
    </source>
</evidence>
<keyword evidence="2" id="KW-1185">Reference proteome</keyword>
<accession>A0A0D0D0R2</accession>
<feature type="non-terminal residue" evidence="1">
    <location>
        <position position="1"/>
    </location>
</feature>
<organism evidence="1 2">
    <name type="scientific">Paxillus rubicundulus Ve08.2h10</name>
    <dbReference type="NCBI Taxonomy" id="930991"/>
    <lineage>
        <taxon>Eukaryota</taxon>
        <taxon>Fungi</taxon>
        <taxon>Dikarya</taxon>
        <taxon>Basidiomycota</taxon>
        <taxon>Agaricomycotina</taxon>
        <taxon>Agaricomycetes</taxon>
        <taxon>Agaricomycetidae</taxon>
        <taxon>Boletales</taxon>
        <taxon>Paxilineae</taxon>
        <taxon>Paxillaceae</taxon>
        <taxon>Paxillus</taxon>
    </lineage>
</organism>